<dbReference type="RefSeq" id="WP_188647992.1">
    <property type="nucleotide sequence ID" value="NZ_BMHQ01000007.1"/>
</dbReference>
<comment type="caution">
    <text evidence="1">The sequence shown here is derived from an EMBL/GenBank/DDBJ whole genome shotgun (WGS) entry which is preliminary data.</text>
</comment>
<accession>A0A8J2VIY7</accession>
<dbReference type="Gene3D" id="1.10.510.10">
    <property type="entry name" value="Transferase(Phosphotransferase) domain 1"/>
    <property type="match status" value="1"/>
</dbReference>
<reference evidence="1" key="2">
    <citation type="submission" date="2020-09" db="EMBL/GenBank/DDBJ databases">
        <authorList>
            <person name="Sun Q."/>
            <person name="Zhou Y."/>
        </authorList>
    </citation>
    <scope>NUCLEOTIDE SEQUENCE</scope>
    <source>
        <strain evidence="1">CGMCC 1.15179</strain>
    </source>
</reference>
<dbReference type="InterPro" id="IPR011009">
    <property type="entry name" value="Kinase-like_dom_sf"/>
</dbReference>
<dbReference type="EMBL" id="BMHQ01000007">
    <property type="protein sequence ID" value="GGE20110.1"/>
    <property type="molecule type" value="Genomic_DNA"/>
</dbReference>
<sequence>MSWKSVEPLLHEIGIHANPGNQPVTVTHMPSPLEVVGIGTDAVVVRHPEFPGYVFKVFVPERDEARKAEYEVYRRLGSSPYFPVCYGTGERYLVLSYEPGITLYDCLVQGVEIPESIIWEVEQAREYARSRGLNPRDIHLKNVLLQNGHAKLLDVSEYIQPGNDGRWDHLVQGYYAFYPLIAGKKIPVWLIEMVKKAYYDEVLGDFSIKEFGGRFLQMFMKKGKRS</sequence>
<proteinExistence type="predicted"/>
<keyword evidence="1" id="KW-0808">Transferase</keyword>
<keyword evidence="1" id="KW-0723">Serine/threonine-protein kinase</keyword>
<keyword evidence="2" id="KW-1185">Reference proteome</keyword>
<dbReference type="PANTHER" id="PTHR37171:SF1">
    <property type="entry name" value="SERINE_THREONINE-PROTEIN KINASE YRZF-RELATED"/>
    <property type="match status" value="1"/>
</dbReference>
<dbReference type="GO" id="GO:0004674">
    <property type="term" value="F:protein serine/threonine kinase activity"/>
    <property type="evidence" value="ECO:0007669"/>
    <property type="project" value="UniProtKB-KW"/>
</dbReference>
<gene>
    <name evidence="1" type="ORF">GCM10011571_22580</name>
</gene>
<reference evidence="1" key="1">
    <citation type="journal article" date="2014" name="Int. J. Syst. Evol. Microbiol.">
        <title>Complete genome sequence of Corynebacterium casei LMG S-19264T (=DSM 44701T), isolated from a smear-ripened cheese.</title>
        <authorList>
            <consortium name="US DOE Joint Genome Institute (JGI-PGF)"/>
            <person name="Walter F."/>
            <person name="Albersmeier A."/>
            <person name="Kalinowski J."/>
            <person name="Ruckert C."/>
        </authorList>
    </citation>
    <scope>NUCLEOTIDE SEQUENCE</scope>
    <source>
        <strain evidence="1">CGMCC 1.15179</strain>
    </source>
</reference>
<organism evidence="1 2">
    <name type="scientific">Marinithermofilum abyssi</name>
    <dbReference type="NCBI Taxonomy" id="1571185"/>
    <lineage>
        <taxon>Bacteria</taxon>
        <taxon>Bacillati</taxon>
        <taxon>Bacillota</taxon>
        <taxon>Bacilli</taxon>
        <taxon>Bacillales</taxon>
        <taxon>Thermoactinomycetaceae</taxon>
        <taxon>Marinithermofilum</taxon>
    </lineage>
</organism>
<keyword evidence="1" id="KW-0418">Kinase</keyword>
<evidence type="ECO:0000313" key="1">
    <source>
        <dbReference type="EMBL" id="GGE20110.1"/>
    </source>
</evidence>
<dbReference type="InterPro" id="IPR052396">
    <property type="entry name" value="Meiotic_Drive_Suppr_Kinase"/>
</dbReference>
<evidence type="ECO:0000313" key="2">
    <source>
        <dbReference type="Proteomes" id="UP000625210"/>
    </source>
</evidence>
<name>A0A8J2VIY7_9BACL</name>
<protein>
    <submittedName>
        <fullName evidence="1">Serine/threonine protein kinase</fullName>
    </submittedName>
</protein>
<dbReference type="PANTHER" id="PTHR37171">
    <property type="entry name" value="SERINE/THREONINE-PROTEIN KINASE YRZF-RELATED"/>
    <property type="match status" value="1"/>
</dbReference>
<dbReference type="SUPFAM" id="SSF56112">
    <property type="entry name" value="Protein kinase-like (PK-like)"/>
    <property type="match status" value="1"/>
</dbReference>
<dbReference type="AlphaFoldDB" id="A0A8J2VIY7"/>
<dbReference type="Proteomes" id="UP000625210">
    <property type="component" value="Unassembled WGS sequence"/>
</dbReference>